<dbReference type="RefSeq" id="WP_068371555.1">
    <property type="nucleotide sequence ID" value="NZ_CBCSEB010000018.1"/>
</dbReference>
<dbReference type="Proteomes" id="UP000292039">
    <property type="component" value="Unassembled WGS sequence"/>
</dbReference>
<proteinExistence type="inferred from homology"/>
<feature type="domain" description="GST C-terminal" evidence="5">
    <location>
        <begin position="88"/>
        <end position="208"/>
    </location>
</feature>
<dbReference type="SFLD" id="SFLDS00019">
    <property type="entry name" value="Glutathione_Transferase_(cytos"/>
    <property type="match status" value="1"/>
</dbReference>
<evidence type="ECO:0000313" key="6">
    <source>
        <dbReference type="EMBL" id="KKO71670.1"/>
    </source>
</evidence>
<comment type="caution">
    <text evidence="6">The sequence shown here is derived from an EMBL/GenBank/DDBJ whole genome shotgun (WGS) entry which is preliminary data.</text>
</comment>
<dbReference type="InterPro" id="IPR004045">
    <property type="entry name" value="Glutathione_S-Trfase_N"/>
</dbReference>
<evidence type="ECO:0000256" key="2">
    <source>
        <dbReference type="ARBA" id="ARBA00022679"/>
    </source>
</evidence>
<dbReference type="InterPro" id="IPR036282">
    <property type="entry name" value="Glutathione-S-Trfase_C_sf"/>
</dbReference>
<evidence type="ECO:0000256" key="3">
    <source>
        <dbReference type="RuleBase" id="RU003494"/>
    </source>
</evidence>
<dbReference type="Pfam" id="PF02798">
    <property type="entry name" value="GST_N"/>
    <property type="match status" value="1"/>
</dbReference>
<comment type="similarity">
    <text evidence="1 3">Belongs to the GST superfamily.</text>
</comment>
<dbReference type="PROSITE" id="PS50404">
    <property type="entry name" value="GST_NTER"/>
    <property type="match status" value="1"/>
</dbReference>
<dbReference type="PANTHER" id="PTHR44051:SF19">
    <property type="entry name" value="DISULFIDE-BOND OXIDOREDUCTASE YFCG"/>
    <property type="match status" value="1"/>
</dbReference>
<evidence type="ECO:0000313" key="8">
    <source>
        <dbReference type="Proteomes" id="UP000078084"/>
    </source>
</evidence>
<evidence type="ECO:0000313" key="7">
    <source>
        <dbReference type="EMBL" id="RZS66663.1"/>
    </source>
</evidence>
<dbReference type="InterPro" id="IPR036249">
    <property type="entry name" value="Thioredoxin-like_sf"/>
</dbReference>
<accession>A0A171KS03</accession>
<dbReference type="Pfam" id="PF00043">
    <property type="entry name" value="GST_C"/>
    <property type="match status" value="1"/>
</dbReference>
<gene>
    <name evidence="6" type="ORF">AAV32_09920</name>
    <name evidence="7" type="ORF">EV679_2817</name>
</gene>
<dbReference type="CDD" id="cd03047">
    <property type="entry name" value="GST_N_2"/>
    <property type="match status" value="1"/>
</dbReference>
<dbReference type="GeneID" id="99725283"/>
<dbReference type="OrthoDB" id="5958450at2"/>
<dbReference type="EMBL" id="SGWZ01000005">
    <property type="protein sequence ID" value="RZS66663.1"/>
    <property type="molecule type" value="Genomic_DNA"/>
</dbReference>
<feature type="domain" description="GST N-terminal" evidence="4">
    <location>
        <begin position="2"/>
        <end position="83"/>
    </location>
</feature>
<dbReference type="InterPro" id="IPR010987">
    <property type="entry name" value="Glutathione-S-Trfase_C-like"/>
</dbReference>
<evidence type="ECO:0000313" key="9">
    <source>
        <dbReference type="Proteomes" id="UP000292039"/>
    </source>
</evidence>
<organism evidence="6 8">
    <name type="scientific">Kerstersia gyiorum</name>
    <dbReference type="NCBI Taxonomy" id="206506"/>
    <lineage>
        <taxon>Bacteria</taxon>
        <taxon>Pseudomonadati</taxon>
        <taxon>Pseudomonadota</taxon>
        <taxon>Betaproteobacteria</taxon>
        <taxon>Burkholderiales</taxon>
        <taxon>Alcaligenaceae</taxon>
        <taxon>Kerstersia</taxon>
    </lineage>
</organism>
<dbReference type="Gene3D" id="1.20.1050.10">
    <property type="match status" value="1"/>
</dbReference>
<dbReference type="STRING" id="206506.AAV32_09920"/>
<sequence length="208" mass="22854">MSELTLWGRSSSSNVRKVIWALAELGLDYRRVDAGGAFGVVGDAEYLRLNPNGLVPCLQQGSFVLWESNAIVRYLADVHGQGSLLPDGAQARAAADKWMDWTSTTFVAPFRDIFWNSVRATPEQRSETEIQRGREQAAALLHIVDAALGGQPYLSGERFGMGDIPLATLLQALHTVPGSLPSLPHVDAWYARLQQREGLRLLEGLSLR</sequence>
<name>A0A171KS03_9BURK</name>
<dbReference type="SFLD" id="SFLDG01150">
    <property type="entry name" value="Main.1:_Beta-like"/>
    <property type="match status" value="1"/>
</dbReference>
<dbReference type="GO" id="GO:0016740">
    <property type="term" value="F:transferase activity"/>
    <property type="evidence" value="ECO:0007669"/>
    <property type="project" value="UniProtKB-KW"/>
</dbReference>
<keyword evidence="8" id="KW-1185">Reference proteome</keyword>
<evidence type="ECO:0000259" key="4">
    <source>
        <dbReference type="PROSITE" id="PS50404"/>
    </source>
</evidence>
<dbReference type="PANTHER" id="PTHR44051">
    <property type="entry name" value="GLUTATHIONE S-TRANSFERASE-RELATED"/>
    <property type="match status" value="1"/>
</dbReference>
<evidence type="ECO:0000256" key="1">
    <source>
        <dbReference type="ARBA" id="ARBA00007409"/>
    </source>
</evidence>
<dbReference type="FunFam" id="3.40.30.10:FF:000039">
    <property type="entry name" value="Glutathione S-transferase domain"/>
    <property type="match status" value="1"/>
</dbReference>
<dbReference type="InterPro" id="IPR004046">
    <property type="entry name" value="GST_C"/>
</dbReference>
<dbReference type="SFLD" id="SFLDG00358">
    <property type="entry name" value="Main_(cytGST)"/>
    <property type="match status" value="1"/>
</dbReference>
<reference evidence="6 8" key="1">
    <citation type="submission" date="2015-04" db="EMBL/GenBank/DDBJ databases">
        <title>Genome sequence of Kerstersia gyiorum CG1.</title>
        <authorList>
            <person name="Greninger A.L."/>
            <person name="Kozyreva V."/>
            <person name="Chaturvedi V."/>
        </authorList>
    </citation>
    <scope>NUCLEOTIDE SEQUENCE [LARGE SCALE GENOMIC DNA]</scope>
    <source>
        <strain evidence="6 8">CG1</strain>
    </source>
</reference>
<keyword evidence="2 6" id="KW-0808">Transferase</keyword>
<dbReference type="EMBL" id="LBNE01000006">
    <property type="protein sequence ID" value="KKO71670.1"/>
    <property type="molecule type" value="Genomic_DNA"/>
</dbReference>
<dbReference type="InterPro" id="IPR040079">
    <property type="entry name" value="Glutathione_S-Trfase"/>
</dbReference>
<dbReference type="PROSITE" id="PS50405">
    <property type="entry name" value="GST_CTER"/>
    <property type="match status" value="1"/>
</dbReference>
<reference evidence="7 9" key="2">
    <citation type="submission" date="2019-02" db="EMBL/GenBank/DDBJ databases">
        <title>Genomic Encyclopedia of Type Strains, Phase IV (KMG-IV): sequencing the most valuable type-strain genomes for metagenomic binning, comparative biology and taxonomic classification.</title>
        <authorList>
            <person name="Goeker M."/>
        </authorList>
    </citation>
    <scope>NUCLEOTIDE SEQUENCE [LARGE SCALE GENOMIC DNA]</scope>
    <source>
        <strain evidence="7 9">DSM 16618</strain>
    </source>
</reference>
<dbReference type="AlphaFoldDB" id="A0A171KS03"/>
<evidence type="ECO:0000259" key="5">
    <source>
        <dbReference type="PROSITE" id="PS50405"/>
    </source>
</evidence>
<dbReference type="SUPFAM" id="SSF47616">
    <property type="entry name" value="GST C-terminal domain-like"/>
    <property type="match status" value="1"/>
</dbReference>
<dbReference type="SUPFAM" id="SSF52833">
    <property type="entry name" value="Thioredoxin-like"/>
    <property type="match status" value="1"/>
</dbReference>
<dbReference type="Proteomes" id="UP000078084">
    <property type="component" value="Unassembled WGS sequence"/>
</dbReference>
<protein>
    <submittedName>
        <fullName evidence="6">Glutathione S-transferase</fullName>
    </submittedName>
</protein>
<dbReference type="PATRIC" id="fig|206506.3.peg.2122"/>
<dbReference type="Gene3D" id="3.40.30.10">
    <property type="entry name" value="Glutaredoxin"/>
    <property type="match status" value="1"/>
</dbReference>